<feature type="domain" description="NAD(P)-binding" evidence="1">
    <location>
        <begin position="3"/>
        <end position="131"/>
    </location>
</feature>
<evidence type="ECO:0000313" key="2">
    <source>
        <dbReference type="EMBL" id="SVB11373.1"/>
    </source>
</evidence>
<dbReference type="AlphaFoldDB" id="A0A382BDQ8"/>
<accession>A0A382BDQ8</accession>
<dbReference type="Gene3D" id="3.40.50.720">
    <property type="entry name" value="NAD(P)-binding Rossmann-like Domain"/>
    <property type="match status" value="1"/>
</dbReference>
<proteinExistence type="predicted"/>
<dbReference type="InterPro" id="IPR051207">
    <property type="entry name" value="ComplexI_NDUFA9_subunit"/>
</dbReference>
<dbReference type="SUPFAM" id="SSF51735">
    <property type="entry name" value="NAD(P)-binding Rossmann-fold domains"/>
    <property type="match status" value="1"/>
</dbReference>
<name>A0A382BDQ8_9ZZZZ</name>
<protein>
    <recommendedName>
        <fullName evidence="1">NAD(P)-binding domain-containing protein</fullName>
    </recommendedName>
</protein>
<organism evidence="2">
    <name type="scientific">marine metagenome</name>
    <dbReference type="NCBI Taxonomy" id="408172"/>
    <lineage>
        <taxon>unclassified sequences</taxon>
        <taxon>metagenomes</taxon>
        <taxon>ecological metagenomes</taxon>
    </lineage>
</organism>
<gene>
    <name evidence="2" type="ORF">METZ01_LOCUS164227</name>
</gene>
<dbReference type="PANTHER" id="PTHR12126">
    <property type="entry name" value="NADH-UBIQUINONE OXIDOREDUCTASE 39 KDA SUBUNIT-RELATED"/>
    <property type="match status" value="1"/>
</dbReference>
<reference evidence="2" key="1">
    <citation type="submission" date="2018-05" db="EMBL/GenBank/DDBJ databases">
        <authorList>
            <person name="Lanie J.A."/>
            <person name="Ng W.-L."/>
            <person name="Kazmierczak K.M."/>
            <person name="Andrzejewski T.M."/>
            <person name="Davidsen T.M."/>
            <person name="Wayne K.J."/>
            <person name="Tettelin H."/>
            <person name="Glass J.I."/>
            <person name="Rusch D."/>
            <person name="Podicherti R."/>
            <person name="Tsui H.-C.T."/>
            <person name="Winkler M.E."/>
        </authorList>
    </citation>
    <scope>NUCLEOTIDE SEQUENCE</scope>
</reference>
<dbReference type="InterPro" id="IPR036291">
    <property type="entry name" value="NAD(P)-bd_dom_sf"/>
</dbReference>
<dbReference type="PANTHER" id="PTHR12126:SF11">
    <property type="entry name" value="NADH DEHYDROGENASE [UBIQUINONE] 1 ALPHA SUBCOMPLEX SUBUNIT 9, MITOCHONDRIAL"/>
    <property type="match status" value="1"/>
</dbReference>
<dbReference type="Pfam" id="PF13460">
    <property type="entry name" value="NAD_binding_10"/>
    <property type="match status" value="1"/>
</dbReference>
<dbReference type="EMBL" id="UINC01029142">
    <property type="protein sequence ID" value="SVB11373.1"/>
    <property type="molecule type" value="Genomic_DNA"/>
</dbReference>
<dbReference type="InterPro" id="IPR016040">
    <property type="entry name" value="NAD(P)-bd_dom"/>
</dbReference>
<sequence>MTPRLLVRNGSQSKLLQQEKCELVFGDVDDKTAVMETLQGCSAVIYNIGIIREFPANGITYESLHYLGAKRCIDAAVNLKIDRFILMSANGVKTDGTGYQKTKMLAEEYLKSVNLEYTIFRPSLVFGDPRGNGRPEFCTQLKKDMLSLPFPSPNFFPGLNPFNSGNFAMSPIHAKDVASIFVKSINEMKTFKKTFHLGGKAIYWKDIIKIISGAYGKKKWTIPAPALLIKSLAAIFGRFEWFPITEDQITMLMEGNVCDSEEIFSMLEIKPIPFNSESLSYLKD</sequence>
<evidence type="ECO:0000259" key="1">
    <source>
        <dbReference type="Pfam" id="PF13460"/>
    </source>
</evidence>
<dbReference type="GO" id="GO:0044877">
    <property type="term" value="F:protein-containing complex binding"/>
    <property type="evidence" value="ECO:0007669"/>
    <property type="project" value="TreeGrafter"/>
</dbReference>